<feature type="non-terminal residue" evidence="2">
    <location>
        <position position="1"/>
    </location>
</feature>
<evidence type="ECO:0000313" key="2">
    <source>
        <dbReference type="EMBL" id="GMT35906.1"/>
    </source>
</evidence>
<reference evidence="2" key="1">
    <citation type="submission" date="2023-10" db="EMBL/GenBank/DDBJ databases">
        <title>Genome assembly of Pristionchus species.</title>
        <authorList>
            <person name="Yoshida K."/>
            <person name="Sommer R.J."/>
        </authorList>
    </citation>
    <scope>NUCLEOTIDE SEQUENCE</scope>
    <source>
        <strain evidence="2">RS5133</strain>
    </source>
</reference>
<feature type="region of interest" description="Disordered" evidence="1">
    <location>
        <begin position="52"/>
        <end position="71"/>
    </location>
</feature>
<keyword evidence="3" id="KW-1185">Reference proteome</keyword>
<dbReference type="AlphaFoldDB" id="A0AAV5WV52"/>
<gene>
    <name evidence="2" type="ORF">PFISCL1PPCAC_27203</name>
</gene>
<proteinExistence type="predicted"/>
<sequence length="102" mass="11474">DHDGSQLPAVVYPANDIDLFVRTSTQGSCGGTISTHPYYSHRNRENFKVLRESEEDSKKSEIDTNDITGWPKDIHEDRIKETWITPGKTETASSSKVHEGDL</sequence>
<accession>A0AAV5WV52</accession>
<dbReference type="Proteomes" id="UP001432322">
    <property type="component" value="Unassembled WGS sequence"/>
</dbReference>
<evidence type="ECO:0000256" key="1">
    <source>
        <dbReference type="SAM" id="MobiDB-lite"/>
    </source>
</evidence>
<name>A0AAV5WV52_9BILA</name>
<feature type="compositionally biased region" description="Basic and acidic residues" evidence="1">
    <location>
        <begin position="52"/>
        <end position="62"/>
    </location>
</feature>
<evidence type="ECO:0000313" key="3">
    <source>
        <dbReference type="Proteomes" id="UP001432322"/>
    </source>
</evidence>
<organism evidence="2 3">
    <name type="scientific">Pristionchus fissidentatus</name>
    <dbReference type="NCBI Taxonomy" id="1538716"/>
    <lineage>
        <taxon>Eukaryota</taxon>
        <taxon>Metazoa</taxon>
        <taxon>Ecdysozoa</taxon>
        <taxon>Nematoda</taxon>
        <taxon>Chromadorea</taxon>
        <taxon>Rhabditida</taxon>
        <taxon>Rhabditina</taxon>
        <taxon>Diplogasteromorpha</taxon>
        <taxon>Diplogasteroidea</taxon>
        <taxon>Neodiplogasteridae</taxon>
        <taxon>Pristionchus</taxon>
    </lineage>
</organism>
<comment type="caution">
    <text evidence="2">The sequence shown here is derived from an EMBL/GenBank/DDBJ whole genome shotgun (WGS) entry which is preliminary data.</text>
</comment>
<dbReference type="EMBL" id="BTSY01000007">
    <property type="protein sequence ID" value="GMT35906.1"/>
    <property type="molecule type" value="Genomic_DNA"/>
</dbReference>
<protein>
    <submittedName>
        <fullName evidence="2">Uncharacterized protein</fullName>
    </submittedName>
</protein>
<feature type="non-terminal residue" evidence="2">
    <location>
        <position position="102"/>
    </location>
</feature>
<feature type="region of interest" description="Disordered" evidence="1">
    <location>
        <begin position="83"/>
        <end position="102"/>
    </location>
</feature>